<dbReference type="Gene3D" id="3.40.630.30">
    <property type="match status" value="1"/>
</dbReference>
<dbReference type="EC" id="2.3.1.254" evidence="4"/>
<dbReference type="Proteomes" id="UP001150569">
    <property type="component" value="Unassembled WGS sequence"/>
</dbReference>
<organism evidence="4 5">
    <name type="scientific">Tieghemiomyces parasiticus</name>
    <dbReference type="NCBI Taxonomy" id="78921"/>
    <lineage>
        <taxon>Eukaryota</taxon>
        <taxon>Fungi</taxon>
        <taxon>Fungi incertae sedis</taxon>
        <taxon>Zoopagomycota</taxon>
        <taxon>Kickxellomycotina</taxon>
        <taxon>Dimargaritomycetes</taxon>
        <taxon>Dimargaritales</taxon>
        <taxon>Dimargaritaceae</taxon>
        <taxon>Tieghemiomyces</taxon>
    </lineage>
</organism>
<protein>
    <submittedName>
        <fullName evidence="4">N(Alpha)-acetyltransferase 20, NatB catalytic subunit</fullName>
        <ecNumber evidence="4">2.3.1.254</ecNumber>
    </submittedName>
</protein>
<accession>A0A9W8DLZ8</accession>
<dbReference type="InterPro" id="IPR016181">
    <property type="entry name" value="Acyl_CoA_acyltransferase"/>
</dbReference>
<dbReference type="GO" id="GO:0031416">
    <property type="term" value="C:NatB complex"/>
    <property type="evidence" value="ECO:0007669"/>
    <property type="project" value="TreeGrafter"/>
</dbReference>
<dbReference type="InterPro" id="IPR051646">
    <property type="entry name" value="NatB_acetyltransferase_subunit"/>
</dbReference>
<dbReference type="CDD" id="cd04301">
    <property type="entry name" value="NAT_SF"/>
    <property type="match status" value="1"/>
</dbReference>
<sequence length="136" mass="15749">MFHMAVSPDGRAMGYMMGKVEGTGVNWHGHVTAVTVAPEYRRLGLARRLMDFLEETSDKVHRGYFVDLFVRKSNKLAISMYENLGYVVYRRVLGYYHSDDGDGEDAYDMRKALSRDPEKRSMVPLKHPVRPEDVWF</sequence>
<dbReference type="PROSITE" id="PS51186">
    <property type="entry name" value="GNAT"/>
    <property type="match status" value="1"/>
</dbReference>
<dbReference type="InterPro" id="IPR000182">
    <property type="entry name" value="GNAT_dom"/>
</dbReference>
<dbReference type="Pfam" id="PF00583">
    <property type="entry name" value="Acetyltransf_1"/>
    <property type="match status" value="1"/>
</dbReference>
<keyword evidence="1 4" id="KW-0808">Transferase</keyword>
<evidence type="ECO:0000313" key="4">
    <source>
        <dbReference type="EMBL" id="KAJ1909488.1"/>
    </source>
</evidence>
<evidence type="ECO:0000313" key="5">
    <source>
        <dbReference type="Proteomes" id="UP001150569"/>
    </source>
</evidence>
<evidence type="ECO:0000256" key="2">
    <source>
        <dbReference type="ARBA" id="ARBA00023315"/>
    </source>
</evidence>
<dbReference type="AlphaFoldDB" id="A0A9W8DLZ8"/>
<keyword evidence="5" id="KW-1185">Reference proteome</keyword>
<dbReference type="PANTHER" id="PTHR45910">
    <property type="entry name" value="N-ALPHA-ACETYLTRANSFERASE 20"/>
    <property type="match status" value="1"/>
</dbReference>
<evidence type="ECO:0000256" key="1">
    <source>
        <dbReference type="ARBA" id="ARBA00022679"/>
    </source>
</evidence>
<dbReference type="SUPFAM" id="SSF55729">
    <property type="entry name" value="Acyl-CoA N-acyltransferases (Nat)"/>
    <property type="match status" value="1"/>
</dbReference>
<feature type="domain" description="N-acetyltransferase" evidence="3">
    <location>
        <begin position="1"/>
        <end position="114"/>
    </location>
</feature>
<evidence type="ECO:0000259" key="3">
    <source>
        <dbReference type="PROSITE" id="PS51186"/>
    </source>
</evidence>
<gene>
    <name evidence="4" type="primary">NAA20_1</name>
    <name evidence="4" type="ORF">IWQ60_011143</name>
</gene>
<name>A0A9W8DLZ8_9FUNG</name>
<dbReference type="PANTHER" id="PTHR45910:SF1">
    <property type="entry name" value="N-ALPHA-ACETYLTRANSFERASE 20"/>
    <property type="match status" value="1"/>
</dbReference>
<dbReference type="OrthoDB" id="10264728at2759"/>
<keyword evidence="2 4" id="KW-0012">Acyltransferase</keyword>
<comment type="caution">
    <text evidence="4">The sequence shown here is derived from an EMBL/GenBank/DDBJ whole genome shotgun (WGS) entry which is preliminary data.</text>
</comment>
<reference evidence="4" key="1">
    <citation type="submission" date="2022-07" db="EMBL/GenBank/DDBJ databases">
        <title>Phylogenomic reconstructions and comparative analyses of Kickxellomycotina fungi.</title>
        <authorList>
            <person name="Reynolds N.K."/>
            <person name="Stajich J.E."/>
            <person name="Barry K."/>
            <person name="Grigoriev I.V."/>
            <person name="Crous P."/>
            <person name="Smith M.E."/>
        </authorList>
    </citation>
    <scope>NUCLEOTIDE SEQUENCE</scope>
    <source>
        <strain evidence="4">RSA 861</strain>
    </source>
</reference>
<dbReference type="GO" id="GO:0120518">
    <property type="term" value="F:protein N-terminal-methionine acetyltransferase activity"/>
    <property type="evidence" value="ECO:0007669"/>
    <property type="project" value="UniProtKB-EC"/>
</dbReference>
<dbReference type="EMBL" id="JANBPT010001194">
    <property type="protein sequence ID" value="KAJ1909488.1"/>
    <property type="molecule type" value="Genomic_DNA"/>
</dbReference>
<proteinExistence type="predicted"/>